<evidence type="ECO:0000313" key="2">
    <source>
        <dbReference type="EMBL" id="AWB27020.1"/>
    </source>
</evidence>
<name>A0A2R4WZR3_9EURY</name>
<gene>
    <name evidence="2" type="ORF">HARCEL1_04500</name>
</gene>
<keyword evidence="1" id="KW-1277">Toxin-antitoxin system</keyword>
<dbReference type="InterPro" id="IPR003847">
    <property type="entry name" value="Put_antitoxin"/>
</dbReference>
<dbReference type="EMBL" id="CP028858">
    <property type="protein sequence ID" value="AWB27020.1"/>
    <property type="molecule type" value="Genomic_DNA"/>
</dbReference>
<proteinExistence type="predicted"/>
<evidence type="ECO:0008006" key="4">
    <source>
        <dbReference type="Google" id="ProtNLM"/>
    </source>
</evidence>
<evidence type="ECO:0000256" key="1">
    <source>
        <dbReference type="ARBA" id="ARBA00022649"/>
    </source>
</evidence>
<dbReference type="RefSeq" id="WP_108381389.1">
    <property type="nucleotide sequence ID" value="NZ_CP028858.1"/>
</dbReference>
<dbReference type="Proteomes" id="UP000244727">
    <property type="component" value="Chromosome"/>
</dbReference>
<keyword evidence="3" id="KW-1185">Reference proteome</keyword>
<protein>
    <recommendedName>
        <fullName evidence="4">Antitoxin</fullName>
    </recommendedName>
</protein>
<organism evidence="2 3">
    <name type="scientific">Halococcoides cellulosivorans</name>
    <dbReference type="NCBI Taxonomy" id="1679096"/>
    <lineage>
        <taxon>Archaea</taxon>
        <taxon>Methanobacteriati</taxon>
        <taxon>Methanobacteriota</taxon>
        <taxon>Stenosarchaea group</taxon>
        <taxon>Halobacteria</taxon>
        <taxon>Halobacteriales</taxon>
        <taxon>Haloarculaceae</taxon>
        <taxon>Halococcoides</taxon>
    </lineage>
</organism>
<dbReference type="KEGG" id="harc:HARCEL1_04500"/>
<dbReference type="GeneID" id="36511741"/>
<dbReference type="AlphaFoldDB" id="A0A2R4WZR3"/>
<dbReference type="Pfam" id="PF02697">
    <property type="entry name" value="VAPB_antitox"/>
    <property type="match status" value="1"/>
</dbReference>
<accession>A0A2R4WZR3</accession>
<evidence type="ECO:0000313" key="3">
    <source>
        <dbReference type="Proteomes" id="UP000244727"/>
    </source>
</evidence>
<sequence length="75" mass="8723">MPRRTISLDAETYDRLRREKTDDESFSDVIDRLLGDEEPLADLVGLVTDAEADRVRAHSDQFREDVTDRFDRVDP</sequence>
<reference evidence="2 3" key="1">
    <citation type="submission" date="2018-04" db="EMBL/GenBank/DDBJ databases">
        <title>Halococcoides cellulosivorans gen. nov., sp. nov., an extremely halophilic cellulose-utilizing haloarchaeon from hypersaline lakes.</title>
        <authorList>
            <person name="Sorokin D.Y."/>
            <person name="Toshchakov S.V."/>
            <person name="Samarov N.I."/>
            <person name="Korzhenkov A."/>
            <person name="Kublanov I.V."/>
        </authorList>
    </citation>
    <scope>NUCLEOTIDE SEQUENCE [LARGE SCALE GENOMIC DNA]</scope>
    <source>
        <strain evidence="2 3">HArcel1</strain>
    </source>
</reference>